<keyword evidence="3" id="KW-0106">Calcium</keyword>
<dbReference type="Gene3D" id="1.10.287.70">
    <property type="match status" value="1"/>
</dbReference>
<evidence type="ECO:0000256" key="7">
    <source>
        <dbReference type="SAM" id="Phobius"/>
    </source>
</evidence>
<dbReference type="Proteomes" id="UP000601435">
    <property type="component" value="Unassembled WGS sequence"/>
</dbReference>
<dbReference type="SUPFAM" id="SSF81324">
    <property type="entry name" value="Voltage-gated potassium channels"/>
    <property type="match status" value="1"/>
</dbReference>
<dbReference type="GO" id="GO:0005509">
    <property type="term" value="F:calcium ion binding"/>
    <property type="evidence" value="ECO:0007669"/>
    <property type="project" value="InterPro"/>
</dbReference>
<evidence type="ECO:0000313" key="10">
    <source>
        <dbReference type="Proteomes" id="UP000601435"/>
    </source>
</evidence>
<dbReference type="Gene3D" id="1.20.120.350">
    <property type="entry name" value="Voltage-gated potassium channels. Chain C"/>
    <property type="match status" value="1"/>
</dbReference>
<keyword evidence="2 7" id="KW-0812">Transmembrane</keyword>
<evidence type="ECO:0000256" key="2">
    <source>
        <dbReference type="ARBA" id="ARBA00022692"/>
    </source>
</evidence>
<feature type="transmembrane region" description="Helical" evidence="7">
    <location>
        <begin position="205"/>
        <end position="228"/>
    </location>
</feature>
<dbReference type="SUPFAM" id="SSF47473">
    <property type="entry name" value="EF-hand"/>
    <property type="match status" value="1"/>
</dbReference>
<dbReference type="GO" id="GO:0005248">
    <property type="term" value="F:voltage-gated sodium channel activity"/>
    <property type="evidence" value="ECO:0007669"/>
    <property type="project" value="TreeGrafter"/>
</dbReference>
<dbReference type="InterPro" id="IPR005821">
    <property type="entry name" value="Ion_trans_dom"/>
</dbReference>
<comment type="subcellular location">
    <subcellularLocation>
        <location evidence="1">Membrane</location>
        <topology evidence="1">Multi-pass membrane protein</topology>
    </subcellularLocation>
</comment>
<dbReference type="PANTHER" id="PTHR10037:SF62">
    <property type="entry name" value="SODIUM CHANNEL PROTEIN 60E"/>
    <property type="match status" value="1"/>
</dbReference>
<feature type="transmembrane region" description="Helical" evidence="7">
    <location>
        <begin position="392"/>
        <end position="417"/>
    </location>
</feature>
<organism evidence="9 10">
    <name type="scientific">Symbiodinium necroappetens</name>
    <dbReference type="NCBI Taxonomy" id="1628268"/>
    <lineage>
        <taxon>Eukaryota</taxon>
        <taxon>Sar</taxon>
        <taxon>Alveolata</taxon>
        <taxon>Dinophyceae</taxon>
        <taxon>Suessiales</taxon>
        <taxon>Symbiodiniaceae</taxon>
        <taxon>Symbiodinium</taxon>
    </lineage>
</organism>
<dbReference type="InterPro" id="IPR027359">
    <property type="entry name" value="Volt_channel_dom_sf"/>
</dbReference>
<comment type="caution">
    <text evidence="9">The sequence shown here is derived from an EMBL/GenBank/DDBJ whole genome shotgun (WGS) entry which is preliminary data.</text>
</comment>
<evidence type="ECO:0000256" key="1">
    <source>
        <dbReference type="ARBA" id="ARBA00004141"/>
    </source>
</evidence>
<proteinExistence type="predicted"/>
<dbReference type="InterPro" id="IPR002048">
    <property type="entry name" value="EF_hand_dom"/>
</dbReference>
<dbReference type="GO" id="GO:0001518">
    <property type="term" value="C:voltage-gated sodium channel complex"/>
    <property type="evidence" value="ECO:0007669"/>
    <property type="project" value="TreeGrafter"/>
</dbReference>
<name>A0A812W5S0_9DINO</name>
<feature type="region of interest" description="Disordered" evidence="6">
    <location>
        <begin position="1"/>
        <end position="23"/>
    </location>
</feature>
<feature type="domain" description="EF-hand" evidence="8">
    <location>
        <begin position="489"/>
        <end position="520"/>
    </location>
</feature>
<evidence type="ECO:0000256" key="5">
    <source>
        <dbReference type="ARBA" id="ARBA00023136"/>
    </source>
</evidence>
<dbReference type="InterPro" id="IPR018247">
    <property type="entry name" value="EF_Hand_1_Ca_BS"/>
</dbReference>
<reference evidence="9" key="1">
    <citation type="submission" date="2021-02" db="EMBL/GenBank/DDBJ databases">
        <authorList>
            <person name="Dougan E. K."/>
            <person name="Rhodes N."/>
            <person name="Thang M."/>
            <person name="Chan C."/>
        </authorList>
    </citation>
    <scope>NUCLEOTIDE SEQUENCE</scope>
</reference>
<evidence type="ECO:0000259" key="8">
    <source>
        <dbReference type="PROSITE" id="PS50222"/>
    </source>
</evidence>
<dbReference type="Gene3D" id="1.10.238.10">
    <property type="entry name" value="EF-hand"/>
    <property type="match status" value="1"/>
</dbReference>
<gene>
    <name evidence="9" type="ORF">SNEC2469_LOCUS18552</name>
</gene>
<feature type="transmembrane region" description="Helical" evidence="7">
    <location>
        <begin position="167"/>
        <end position="185"/>
    </location>
</feature>
<feature type="transmembrane region" description="Helical" evidence="7">
    <location>
        <begin position="234"/>
        <end position="254"/>
    </location>
</feature>
<dbReference type="PROSITE" id="PS50222">
    <property type="entry name" value="EF_HAND_2"/>
    <property type="match status" value="1"/>
</dbReference>
<keyword evidence="4 7" id="KW-1133">Transmembrane helix</keyword>
<evidence type="ECO:0000313" key="9">
    <source>
        <dbReference type="EMBL" id="CAE7655565.1"/>
    </source>
</evidence>
<dbReference type="PROSITE" id="PS00018">
    <property type="entry name" value="EF_HAND_1"/>
    <property type="match status" value="1"/>
</dbReference>
<sequence length="587" mass="65494">MDLPRERSHNFSEDEKGATPEGQLADLVSAKVAFLLERNFMVWTQQTEKTARQLANQEDLLKEILYHCSTVEQELASMELFGSESEQAFPAELAEVDSVRARLQSPPMQGTADSSISPSPSIFNSYTQHDLGLRQDAQKVHSRMSVYPTELTVPHTPLAQRIVGHPAFDIFFGFVVMTNAVFLGVDVQRSITDPSPHVILKTMQYIYTLLFIAELAMRVAAGGLQFFISEDWLWALVDVVIVSGALLDVVLDILEAVQATGSEMLSGIDGVSSLKAFRIIRITRILKTVQVVRVFRFVMALRTLVTSIFHTLKALLWALILLFLIVYVFSVIFTSAVNEALSDPSHLLPAEANEQARRYFSSLYDTMLSLLMSIAGGVSWEEVIAPLRHVSEVWGVAFLVFFSFTYFAVLNVVTAVFCTTALESAQNDHATVVQSLLDNKETHLSKLRAVFSSLGATETGAITYTMFEEKINTPEIKGYLETLGLDVWDAWSFFKLLDTDGGGAIDIEEFFMGCLRFRGQASAMDVGKILQDQNWLITSQGKFQAHVEGELNTLKESMSTLLEQMTSSRSFRPASKKPTLMGRWKEL</sequence>
<dbReference type="Pfam" id="PF00520">
    <property type="entry name" value="Ion_trans"/>
    <property type="match status" value="1"/>
</dbReference>
<evidence type="ECO:0000256" key="6">
    <source>
        <dbReference type="SAM" id="MobiDB-lite"/>
    </source>
</evidence>
<keyword evidence="10" id="KW-1185">Reference proteome</keyword>
<dbReference type="OrthoDB" id="416585at2759"/>
<dbReference type="InterPro" id="IPR011992">
    <property type="entry name" value="EF-hand-dom_pair"/>
</dbReference>
<dbReference type="PANTHER" id="PTHR10037">
    <property type="entry name" value="VOLTAGE-GATED CATION CHANNEL CALCIUM AND SODIUM"/>
    <property type="match status" value="1"/>
</dbReference>
<protein>
    <recommendedName>
        <fullName evidence="8">EF-hand domain-containing protein</fullName>
    </recommendedName>
</protein>
<dbReference type="InterPro" id="IPR043203">
    <property type="entry name" value="VGCC_Ca_Na"/>
</dbReference>
<feature type="region of interest" description="Disordered" evidence="6">
    <location>
        <begin position="566"/>
        <end position="587"/>
    </location>
</feature>
<dbReference type="AlphaFoldDB" id="A0A812W5S0"/>
<dbReference type="EMBL" id="CAJNJA010031291">
    <property type="protein sequence ID" value="CAE7655565.1"/>
    <property type="molecule type" value="Genomic_DNA"/>
</dbReference>
<evidence type="ECO:0000256" key="3">
    <source>
        <dbReference type="ARBA" id="ARBA00022837"/>
    </source>
</evidence>
<evidence type="ECO:0000256" key="4">
    <source>
        <dbReference type="ARBA" id="ARBA00022989"/>
    </source>
</evidence>
<accession>A0A812W5S0</accession>
<feature type="transmembrane region" description="Helical" evidence="7">
    <location>
        <begin position="315"/>
        <end position="338"/>
    </location>
</feature>
<feature type="compositionally biased region" description="Basic and acidic residues" evidence="6">
    <location>
        <begin position="1"/>
        <end position="18"/>
    </location>
</feature>
<keyword evidence="5 7" id="KW-0472">Membrane</keyword>